<protein>
    <submittedName>
        <fullName evidence="3">DUF2185 domain-containing protein</fullName>
    </submittedName>
</protein>
<dbReference type="InterPro" id="IPR020941">
    <property type="entry name" value="SUFU-like_domain"/>
</dbReference>
<dbReference type="Pfam" id="PF09951">
    <property type="entry name" value="Imm33"/>
    <property type="match status" value="1"/>
</dbReference>
<sequence length="324" mass="36588">MPELYTEEERNALETHIQKHFGQFANVFQEIASPDIQVDIGIISPTPARDYYTLVTMGMGAHKMHLPDGLEGHGFERAEMVLCLPPEWDVNSSEEEDYWPLRWLKILARLPGSEDTWLGWGHTVPNGEPLAPNTQFSGVLLELPYRFGEEAMACRLPGGETVRFYQVLPLYEEEMDFKVKHGADALLDRFGKEAPDLVDIHRKNVCAPPPKPYAIPMEKIKPLISSQEGCIVSDRIMVDGCKVGFCYREEPMPDQPDSGWRFLSGDETQEYLDDPGHADVYGLNTLCNYDPDVIELLDASVGSAFLRGPDGRLHPDEDWQPELV</sequence>
<accession>A0ABV1E5E4</accession>
<name>A0ABV1E5E4_9FIRM</name>
<keyword evidence="4" id="KW-1185">Reference proteome</keyword>
<evidence type="ECO:0000259" key="2">
    <source>
        <dbReference type="Pfam" id="PF09951"/>
    </source>
</evidence>
<dbReference type="Pfam" id="PF05076">
    <property type="entry name" value="SUFU"/>
    <property type="match status" value="1"/>
</dbReference>
<dbReference type="EMBL" id="JBBMFD010000020">
    <property type="protein sequence ID" value="MEQ2441238.1"/>
    <property type="molecule type" value="Genomic_DNA"/>
</dbReference>
<comment type="caution">
    <text evidence="3">The sequence shown here is derived from an EMBL/GenBank/DDBJ whole genome shotgun (WGS) entry which is preliminary data.</text>
</comment>
<dbReference type="SUPFAM" id="SSF103359">
    <property type="entry name" value="Suppressor of Fused, N-terminal domain"/>
    <property type="match status" value="1"/>
</dbReference>
<dbReference type="PANTHER" id="PTHR38743">
    <property type="entry name" value="SIMILAR TO GLYOXYLASE I FAMILY PROTEIN"/>
    <property type="match status" value="1"/>
</dbReference>
<reference evidence="3 4" key="1">
    <citation type="submission" date="2024-03" db="EMBL/GenBank/DDBJ databases">
        <title>Human intestinal bacterial collection.</title>
        <authorList>
            <person name="Pauvert C."/>
            <person name="Hitch T.C.A."/>
            <person name="Clavel T."/>
        </authorList>
    </citation>
    <scope>NUCLEOTIDE SEQUENCE [LARGE SCALE GENOMIC DNA]</scope>
    <source>
        <strain evidence="3 4">CLA-JM-H44</strain>
    </source>
</reference>
<feature type="domain" description="Suppressor of fused-like" evidence="1">
    <location>
        <begin position="37"/>
        <end position="203"/>
    </location>
</feature>
<dbReference type="InterPro" id="IPR037181">
    <property type="entry name" value="SUFU_N"/>
</dbReference>
<evidence type="ECO:0000259" key="1">
    <source>
        <dbReference type="Pfam" id="PF05076"/>
    </source>
</evidence>
<dbReference type="PANTHER" id="PTHR38743:SF2">
    <property type="entry name" value="DUF2185 DOMAIN-CONTAINING PROTEIN"/>
    <property type="match status" value="1"/>
</dbReference>
<dbReference type="InterPro" id="IPR018689">
    <property type="entry name" value="Imm33_dom"/>
</dbReference>
<dbReference type="Proteomes" id="UP001489509">
    <property type="component" value="Unassembled WGS sequence"/>
</dbReference>
<organism evidence="3 4">
    <name type="scientific">Solibaculum intestinale</name>
    <dbReference type="NCBI Taxonomy" id="3133165"/>
    <lineage>
        <taxon>Bacteria</taxon>
        <taxon>Bacillati</taxon>
        <taxon>Bacillota</taxon>
        <taxon>Clostridia</taxon>
        <taxon>Eubacteriales</taxon>
        <taxon>Oscillospiraceae</taxon>
        <taxon>Solibaculum</taxon>
    </lineage>
</organism>
<evidence type="ECO:0000313" key="4">
    <source>
        <dbReference type="Proteomes" id="UP001489509"/>
    </source>
</evidence>
<evidence type="ECO:0000313" key="3">
    <source>
        <dbReference type="EMBL" id="MEQ2441238.1"/>
    </source>
</evidence>
<feature type="domain" description="Immunity protein Imm33" evidence="2">
    <location>
        <begin position="230"/>
        <end position="313"/>
    </location>
</feature>
<gene>
    <name evidence="3" type="ORF">WMO26_10415</name>
</gene>
<proteinExistence type="predicted"/>